<evidence type="ECO:0000313" key="8">
    <source>
        <dbReference type="EMBL" id="KAH7153657.1"/>
    </source>
</evidence>
<organism evidence="8 9">
    <name type="scientific">Dactylonectria macrodidyma</name>
    <dbReference type="NCBI Taxonomy" id="307937"/>
    <lineage>
        <taxon>Eukaryota</taxon>
        <taxon>Fungi</taxon>
        <taxon>Dikarya</taxon>
        <taxon>Ascomycota</taxon>
        <taxon>Pezizomycotina</taxon>
        <taxon>Sordariomycetes</taxon>
        <taxon>Hypocreomycetidae</taxon>
        <taxon>Hypocreales</taxon>
        <taxon>Nectriaceae</taxon>
        <taxon>Dactylonectria</taxon>
    </lineage>
</organism>
<keyword evidence="2" id="KW-0805">Transcription regulation</keyword>
<evidence type="ECO:0000256" key="1">
    <source>
        <dbReference type="ARBA" id="ARBA00022723"/>
    </source>
</evidence>
<dbReference type="InterPro" id="IPR036864">
    <property type="entry name" value="Zn2-C6_fun-type_DNA-bd_sf"/>
</dbReference>
<dbReference type="SUPFAM" id="SSF57701">
    <property type="entry name" value="Zn2/Cys6 DNA-binding domain"/>
    <property type="match status" value="1"/>
</dbReference>
<dbReference type="GO" id="GO:0008270">
    <property type="term" value="F:zinc ion binding"/>
    <property type="evidence" value="ECO:0007669"/>
    <property type="project" value="InterPro"/>
</dbReference>
<dbReference type="GO" id="GO:0000435">
    <property type="term" value="P:positive regulation of transcription from RNA polymerase II promoter by galactose"/>
    <property type="evidence" value="ECO:0007669"/>
    <property type="project" value="TreeGrafter"/>
</dbReference>
<dbReference type="EMBL" id="JAGMUV010000006">
    <property type="protein sequence ID" value="KAH7153657.1"/>
    <property type="molecule type" value="Genomic_DNA"/>
</dbReference>
<dbReference type="CDD" id="cd00067">
    <property type="entry name" value="GAL4"/>
    <property type="match status" value="1"/>
</dbReference>
<evidence type="ECO:0000256" key="3">
    <source>
        <dbReference type="ARBA" id="ARBA00023125"/>
    </source>
</evidence>
<keyword evidence="9" id="KW-1185">Reference proteome</keyword>
<keyword evidence="4" id="KW-0804">Transcription</keyword>
<evidence type="ECO:0000313" key="9">
    <source>
        <dbReference type="Proteomes" id="UP000738349"/>
    </source>
</evidence>
<dbReference type="CDD" id="cd12148">
    <property type="entry name" value="fungal_TF_MHR"/>
    <property type="match status" value="1"/>
</dbReference>
<keyword evidence="5" id="KW-0539">Nucleus</keyword>
<dbReference type="GO" id="GO:0006351">
    <property type="term" value="P:DNA-templated transcription"/>
    <property type="evidence" value="ECO:0007669"/>
    <property type="project" value="InterPro"/>
</dbReference>
<dbReference type="SMART" id="SM00906">
    <property type="entry name" value="Fungal_trans"/>
    <property type="match status" value="1"/>
</dbReference>
<dbReference type="PANTHER" id="PTHR47424:SF3">
    <property type="entry name" value="REGULATORY PROTEIN GAL4"/>
    <property type="match status" value="1"/>
</dbReference>
<dbReference type="GO" id="GO:0000981">
    <property type="term" value="F:DNA-binding transcription factor activity, RNA polymerase II-specific"/>
    <property type="evidence" value="ECO:0007669"/>
    <property type="project" value="InterPro"/>
</dbReference>
<protein>
    <submittedName>
        <fullName evidence="8">Fungal-specific transcription factor domain-containing protein</fullName>
    </submittedName>
</protein>
<feature type="compositionally biased region" description="Polar residues" evidence="6">
    <location>
        <begin position="84"/>
        <end position="103"/>
    </location>
</feature>
<dbReference type="PANTHER" id="PTHR47424">
    <property type="entry name" value="REGULATORY PROTEIN GAL4"/>
    <property type="match status" value="1"/>
</dbReference>
<gene>
    <name evidence="8" type="ORF">EDB81DRAFT_791700</name>
</gene>
<dbReference type="InterPro" id="IPR007219">
    <property type="entry name" value="XnlR_reg_dom"/>
</dbReference>
<reference evidence="8" key="1">
    <citation type="journal article" date="2021" name="Nat. Commun.">
        <title>Genetic determinants of endophytism in the Arabidopsis root mycobiome.</title>
        <authorList>
            <person name="Mesny F."/>
            <person name="Miyauchi S."/>
            <person name="Thiergart T."/>
            <person name="Pickel B."/>
            <person name="Atanasova L."/>
            <person name="Karlsson M."/>
            <person name="Huettel B."/>
            <person name="Barry K.W."/>
            <person name="Haridas S."/>
            <person name="Chen C."/>
            <person name="Bauer D."/>
            <person name="Andreopoulos W."/>
            <person name="Pangilinan J."/>
            <person name="LaButti K."/>
            <person name="Riley R."/>
            <person name="Lipzen A."/>
            <person name="Clum A."/>
            <person name="Drula E."/>
            <person name="Henrissat B."/>
            <person name="Kohler A."/>
            <person name="Grigoriev I.V."/>
            <person name="Martin F.M."/>
            <person name="Hacquard S."/>
        </authorList>
    </citation>
    <scope>NUCLEOTIDE SEQUENCE</scope>
    <source>
        <strain evidence="8">MPI-CAGE-AT-0147</strain>
    </source>
</reference>
<sequence length="661" mass="73794">MARDSTPPSKRRRNRVPVSCFSCRTLKTKCDGARPVCSTCAHSGRDCVFVQQGISGGAANMVMVDQDYLRGLESRLELLEKAAPTSSPAKTRDQGASTLGQAASSTGAIRLEPTASSIVVDANLSIGGLSFTQLLLNTLYGYGNVEAQSMVTDSESRARPLHLTGDDLYAIPDNAADILDRYFTIRHTLTPLFHGPSARSVFNEALRCPAEDRHRQALTFALINMIFALCTSHWVVDVEANPRTARRHYEMAMALLQPTLLRDWRLEHVQALLLGARYLQTTSCGDECWNVLGLAIRIAYGLRLHKDPPESDPPPLRETKRRVWYAAYTLDMHWSMIYQRPSATRSADFSVSLPEDLDDDCIREDGVLYPMPKRPSCMSFSIEMIKLYRIVEKVSARMSEDMEITQGTAEWVMALDGEYQKWRRDLPAHLVLDYNNPKEPHWILALRANMVRILIHRPSLGEALHRSQKAPWGQDSMASQILQLSQKICLDAAMESVDIVALRYEQTKQTMGLNWFNIYYLFNAVIVLVSQVIYTPCFQESPALVKVEKALNMVKDMSSNHSFAKRAFAFLQGLLQCMHQSIGSLHSRGDCAILPDSLLPSPTTAAMPMASSVGPETFPGLHALFGYAKDVADDLQAQLESFDPGNFAESSWTLDDLIPGR</sequence>
<comment type="caution">
    <text evidence="8">The sequence shown here is derived from an EMBL/GenBank/DDBJ whole genome shotgun (WGS) entry which is preliminary data.</text>
</comment>
<evidence type="ECO:0000256" key="5">
    <source>
        <dbReference type="ARBA" id="ARBA00023242"/>
    </source>
</evidence>
<accession>A0A9P9J735</accession>
<dbReference type="PROSITE" id="PS00463">
    <property type="entry name" value="ZN2_CY6_FUNGAL_1"/>
    <property type="match status" value="1"/>
</dbReference>
<dbReference type="SMART" id="SM00066">
    <property type="entry name" value="GAL4"/>
    <property type="match status" value="1"/>
</dbReference>
<dbReference type="InterPro" id="IPR001138">
    <property type="entry name" value="Zn2Cys6_DnaBD"/>
</dbReference>
<feature type="domain" description="Zn(2)-C6 fungal-type" evidence="7">
    <location>
        <begin position="19"/>
        <end position="49"/>
    </location>
</feature>
<evidence type="ECO:0000256" key="4">
    <source>
        <dbReference type="ARBA" id="ARBA00023163"/>
    </source>
</evidence>
<dbReference type="Gene3D" id="4.10.240.10">
    <property type="entry name" value="Zn(2)-C6 fungal-type DNA-binding domain"/>
    <property type="match status" value="1"/>
</dbReference>
<keyword evidence="1" id="KW-0479">Metal-binding</keyword>
<feature type="region of interest" description="Disordered" evidence="6">
    <location>
        <begin position="81"/>
        <end position="103"/>
    </location>
</feature>
<evidence type="ECO:0000256" key="2">
    <source>
        <dbReference type="ARBA" id="ARBA00023015"/>
    </source>
</evidence>
<keyword evidence="3" id="KW-0238">DNA-binding</keyword>
<dbReference type="Proteomes" id="UP000738349">
    <property type="component" value="Unassembled WGS sequence"/>
</dbReference>
<proteinExistence type="predicted"/>
<dbReference type="OrthoDB" id="3364175at2759"/>
<dbReference type="Pfam" id="PF04082">
    <property type="entry name" value="Fungal_trans"/>
    <property type="match status" value="1"/>
</dbReference>
<dbReference type="GO" id="GO:0000978">
    <property type="term" value="F:RNA polymerase II cis-regulatory region sequence-specific DNA binding"/>
    <property type="evidence" value="ECO:0007669"/>
    <property type="project" value="TreeGrafter"/>
</dbReference>
<dbReference type="GO" id="GO:0005634">
    <property type="term" value="C:nucleus"/>
    <property type="evidence" value="ECO:0007669"/>
    <property type="project" value="TreeGrafter"/>
</dbReference>
<name>A0A9P9J735_9HYPO</name>
<evidence type="ECO:0000259" key="7">
    <source>
        <dbReference type="PROSITE" id="PS50048"/>
    </source>
</evidence>
<dbReference type="Pfam" id="PF00172">
    <property type="entry name" value="Zn_clus"/>
    <property type="match status" value="1"/>
</dbReference>
<evidence type="ECO:0000256" key="6">
    <source>
        <dbReference type="SAM" id="MobiDB-lite"/>
    </source>
</evidence>
<dbReference type="PROSITE" id="PS50048">
    <property type="entry name" value="ZN2_CY6_FUNGAL_2"/>
    <property type="match status" value="1"/>
</dbReference>
<dbReference type="InterPro" id="IPR051127">
    <property type="entry name" value="Fungal_SecMet_Regulators"/>
</dbReference>
<dbReference type="AlphaFoldDB" id="A0A9P9J735"/>